<keyword evidence="4" id="KW-1185">Reference proteome</keyword>
<dbReference type="Pfam" id="PF03445">
    <property type="entry name" value="DUF294"/>
    <property type="match status" value="1"/>
</dbReference>
<feature type="repeat" description="TPR" evidence="1">
    <location>
        <begin position="577"/>
        <end position="610"/>
    </location>
</feature>
<evidence type="ECO:0000259" key="2">
    <source>
        <dbReference type="Pfam" id="PF03445"/>
    </source>
</evidence>
<dbReference type="AlphaFoldDB" id="A0A8S4Q154"/>
<feature type="repeat" description="TPR" evidence="1">
    <location>
        <begin position="875"/>
        <end position="908"/>
    </location>
</feature>
<name>A0A8S4Q154_OWEFU</name>
<dbReference type="EMBL" id="CAIIXF020000011">
    <property type="protein sequence ID" value="CAH1799998.1"/>
    <property type="molecule type" value="Genomic_DNA"/>
</dbReference>
<feature type="repeat" description="TPR" evidence="1">
    <location>
        <begin position="961"/>
        <end position="994"/>
    </location>
</feature>
<dbReference type="SUPFAM" id="SSF48452">
    <property type="entry name" value="TPR-like"/>
    <property type="match status" value="1"/>
</dbReference>
<evidence type="ECO:0000313" key="4">
    <source>
        <dbReference type="Proteomes" id="UP000749559"/>
    </source>
</evidence>
<feature type="repeat" description="TPR" evidence="1">
    <location>
        <begin position="660"/>
        <end position="693"/>
    </location>
</feature>
<dbReference type="SMART" id="SM00028">
    <property type="entry name" value="TPR"/>
    <property type="match status" value="11"/>
</dbReference>
<dbReference type="Proteomes" id="UP000749559">
    <property type="component" value="Unassembled WGS sequence"/>
</dbReference>
<gene>
    <name evidence="3" type="ORF">OFUS_LOCUS23945</name>
</gene>
<accession>A0A8S4Q154</accession>
<dbReference type="PANTHER" id="PTHR19959">
    <property type="entry name" value="KINESIN LIGHT CHAIN"/>
    <property type="match status" value="1"/>
</dbReference>
<dbReference type="Pfam" id="PF13424">
    <property type="entry name" value="TPR_12"/>
    <property type="match status" value="5"/>
</dbReference>
<comment type="caution">
    <text evidence="3">The sequence shown here is derived from an EMBL/GenBank/DDBJ whole genome shotgun (WGS) entry which is preliminary data.</text>
</comment>
<organism evidence="3 4">
    <name type="scientific">Owenia fusiformis</name>
    <name type="common">Polychaete worm</name>
    <dbReference type="NCBI Taxonomy" id="6347"/>
    <lineage>
        <taxon>Eukaryota</taxon>
        <taxon>Metazoa</taxon>
        <taxon>Spiralia</taxon>
        <taxon>Lophotrochozoa</taxon>
        <taxon>Annelida</taxon>
        <taxon>Polychaeta</taxon>
        <taxon>Sedentaria</taxon>
        <taxon>Canalipalpata</taxon>
        <taxon>Sabellida</taxon>
        <taxon>Oweniida</taxon>
        <taxon>Oweniidae</taxon>
        <taxon>Owenia</taxon>
    </lineage>
</organism>
<protein>
    <recommendedName>
        <fullName evidence="2">Protein-PII uridylyltransferase N-terminal domain-containing protein</fullName>
    </recommendedName>
</protein>
<sequence>MYELGCKIKACDQHTELKEQADLMRQLGQEYIKSAETSDIWYEHYIWSCALYNAAKCRIKKLIRKQTDGTNTALEHDLEHIDKQLQLIESNFVEKCWATKHCELSTKTTTQKYNNILENIREYSNTTVNDIIEKYMVVDDVTTEMKEEDEDNTIKHSKVFYNGLTQQLLDFYKSIINDCISVLGHPDCKFAFLALGSLSRKEVTAYSDVEWAILFDPLDKPVDQIKTQLRMIAYYMHLKVLNLGETLLNCLDIPVLTDYNKHLPLDMKDNDFYDKATTRGVSFDGTQPWASKTAIGRKSGVDPNKPPRLELIMTVDEMSKLQFTDESIKEGYHLSDVLMTSTLITGEFNLWKEYNEKVHSILSSPSKTNPDVTIGRERAIRTLKKDLEKYSENPLSSESFTQKMHTKHDIYRFATITINILKLMHGCSSFAPLDVLEELQGKGIITEGATKDLQIMVCSVINLRHMVYGRYKQQKEFISFLPSDCHDDETTEVMPVRSFTAILRFFNTFMPWCEFLRLNLEVSNTWEYSKTYLEGNNEVKAKLYKNIFFFKRALHAYETELKALENHEGGEQELKTVSIQTEIGSLYLSQGCYSDAVQHYKNSLKISRKINDEIWVSVSLNNMGHLYHKMGDQMKALEYHQESLKMYRLIHIDSPNILVAKLLNNIGLVYKSLGDLTRALKYYQESLTMRTLIHEDSPHPDVAKSLNNIGLVYSDLANLTKALKYLKDSVTMYRLIYKDSPNPDVASLLNNIGYVYKKLGDLTKSLKYHQESLKMYRLIHKYNPHPDVVKPLSNIGNVYNDMGDLTKALEYHQESLGMSRLIYKDNPHPDVAMSLNNIGKVYNDMGDLSKAFRYHQESLTMYRLIHEDSPHLDVATSLNNIGHVYHKMGDQKKALEYHQESLKMSRLIYKDNPHPDVATSLNNIGNVYQKMGNQMKALEYHQESLTMYRLIYKDSPHIHVAISLNNIGSVYYDMGDMTKALEHHQESLTMRRQIYKDNPHPDVATSLMKTGITHEGMGKHTEALSYYFEALNIAHQYGGDSHPDYIKALELIDECKE</sequence>
<dbReference type="Gene3D" id="1.25.40.10">
    <property type="entry name" value="Tetratricopeptide repeat domain"/>
    <property type="match status" value="4"/>
</dbReference>
<keyword evidence="1" id="KW-0802">TPR repeat</keyword>
<dbReference type="InterPro" id="IPR019734">
    <property type="entry name" value="TPR_rpt"/>
</dbReference>
<dbReference type="Pfam" id="PF13374">
    <property type="entry name" value="TPR_10"/>
    <property type="match status" value="1"/>
</dbReference>
<feature type="domain" description="Protein-PII uridylyltransferase N-terminal" evidence="2">
    <location>
        <begin position="171"/>
        <end position="230"/>
    </location>
</feature>
<dbReference type="GO" id="GO:0008773">
    <property type="term" value="F:[protein-PII] uridylyltransferase activity"/>
    <property type="evidence" value="ECO:0007669"/>
    <property type="project" value="InterPro"/>
</dbReference>
<dbReference type="PANTHER" id="PTHR19959:SF119">
    <property type="entry name" value="FUNGAL LIPASE-LIKE DOMAIN-CONTAINING PROTEIN"/>
    <property type="match status" value="1"/>
</dbReference>
<dbReference type="InterPro" id="IPR005105">
    <property type="entry name" value="GlnD_Uridyltrans_N"/>
</dbReference>
<reference evidence="3" key="1">
    <citation type="submission" date="2022-03" db="EMBL/GenBank/DDBJ databases">
        <authorList>
            <person name="Martin C."/>
        </authorList>
    </citation>
    <scope>NUCLEOTIDE SEQUENCE</scope>
</reference>
<dbReference type="SUPFAM" id="SSF81901">
    <property type="entry name" value="HCP-like"/>
    <property type="match status" value="1"/>
</dbReference>
<proteinExistence type="predicted"/>
<evidence type="ECO:0000256" key="1">
    <source>
        <dbReference type="PROSITE-ProRule" id="PRU00339"/>
    </source>
</evidence>
<dbReference type="PROSITE" id="PS50005">
    <property type="entry name" value="TPR"/>
    <property type="match status" value="4"/>
</dbReference>
<evidence type="ECO:0000313" key="3">
    <source>
        <dbReference type="EMBL" id="CAH1799998.1"/>
    </source>
</evidence>
<dbReference type="InterPro" id="IPR011990">
    <property type="entry name" value="TPR-like_helical_dom_sf"/>
</dbReference>
<dbReference type="OrthoDB" id="626167at2759"/>